<comment type="similarity">
    <text evidence="1">Belongs to the GMC oxidoreductase family.</text>
</comment>
<dbReference type="GO" id="GO:0016614">
    <property type="term" value="F:oxidoreductase activity, acting on CH-OH group of donors"/>
    <property type="evidence" value="ECO:0007669"/>
    <property type="project" value="InterPro"/>
</dbReference>
<dbReference type="InterPro" id="IPR007867">
    <property type="entry name" value="GMC_OxRtase_C"/>
</dbReference>
<dbReference type="GO" id="GO:0050660">
    <property type="term" value="F:flavin adenine dinucleotide binding"/>
    <property type="evidence" value="ECO:0007669"/>
    <property type="project" value="InterPro"/>
</dbReference>
<reference evidence="7" key="1">
    <citation type="journal article" date="2020" name="mSystems">
        <title>Genome- and Community-Level Interaction Insights into Carbon Utilization and Element Cycling Functions of Hydrothermarchaeota in Hydrothermal Sediment.</title>
        <authorList>
            <person name="Zhou Z."/>
            <person name="Liu Y."/>
            <person name="Xu W."/>
            <person name="Pan J."/>
            <person name="Luo Z.H."/>
            <person name="Li M."/>
        </authorList>
    </citation>
    <scope>NUCLEOTIDE SEQUENCE [LARGE SCALE GENOMIC DNA]</scope>
    <source>
        <strain evidence="7">SpSt-1065</strain>
    </source>
</reference>
<keyword evidence="4" id="KW-0560">Oxidoreductase</keyword>
<comment type="caution">
    <text evidence="7">The sequence shown here is derived from an EMBL/GenBank/DDBJ whole genome shotgun (WGS) entry which is preliminary data.</text>
</comment>
<evidence type="ECO:0000259" key="6">
    <source>
        <dbReference type="Pfam" id="PF05199"/>
    </source>
</evidence>
<keyword evidence="3" id="KW-0274">FAD</keyword>
<dbReference type="SUPFAM" id="SSF51905">
    <property type="entry name" value="FAD/NAD(P)-binding domain"/>
    <property type="match status" value="1"/>
</dbReference>
<evidence type="ECO:0000259" key="5">
    <source>
        <dbReference type="Pfam" id="PF00732"/>
    </source>
</evidence>
<dbReference type="AlphaFoldDB" id="A0A7C5VVP4"/>
<dbReference type="Gene3D" id="3.50.50.60">
    <property type="entry name" value="FAD/NAD(P)-binding domain"/>
    <property type="match status" value="2"/>
</dbReference>
<evidence type="ECO:0000256" key="1">
    <source>
        <dbReference type="ARBA" id="ARBA00010790"/>
    </source>
</evidence>
<feature type="domain" description="Glucose-methanol-choline oxidoreductase C-terminal" evidence="6">
    <location>
        <begin position="407"/>
        <end position="531"/>
    </location>
</feature>
<keyword evidence="2" id="KW-0285">Flavoprotein</keyword>
<dbReference type="SUPFAM" id="SSF54373">
    <property type="entry name" value="FAD-linked reductases, C-terminal domain"/>
    <property type="match status" value="1"/>
</dbReference>
<evidence type="ECO:0000313" key="7">
    <source>
        <dbReference type="EMBL" id="HHM97074.1"/>
    </source>
</evidence>
<dbReference type="PANTHER" id="PTHR46056">
    <property type="entry name" value="LONG-CHAIN-ALCOHOL OXIDASE"/>
    <property type="match status" value="1"/>
</dbReference>
<dbReference type="InterPro" id="IPR000172">
    <property type="entry name" value="GMC_OxRdtase_N"/>
</dbReference>
<gene>
    <name evidence="7" type="ORF">ENM21_07690</name>
</gene>
<evidence type="ECO:0000256" key="3">
    <source>
        <dbReference type="ARBA" id="ARBA00022827"/>
    </source>
</evidence>
<sequence length="558" mass="61315">MSEPIPVRLPDRADVLIIGAGVGGAISAMVLAEAGLKVVCLEQGGWIRPQDHPHASPDWEWQRLTRWNTAPNIRRWPVDYPVDTDSERTLMWNAVGGSSVIYTATWPRFRPSDFRKGVEHGLAPDWPITYEDLAPYYDAVDKMVGVSGWLGDPAIPPRGPFTCRPLPPGPLGRVVARGFDKLGWHWWPMPCAIISEDFDGRPACNNCGNCQSGCWRGSLNDVSLTIWPRALRAGAVLRPYSRVLELELDERGRVRGAVYVDLMTGLRFRQEADVVILACNGVGTPRLLLASANGRFPNGLANSSDQVGRNLMHHVLAIVEIWVDEVLDSHKGIVSAALICEEFAETDVRRGFVNGLTIHIARLNGAGYQALGSHSGNVAPWGEEHHAWFRRHFGHGFCALIVGDDLPRPVNRVTLSPSETDSTGLPAPRIEYRLCENDQRLIRFGIERALDLARAMDAFDVKVNDFVVPGKGYNPPAWHLLGTCRMGSSPDDSVVTKWHQTWDIPNLYIIDGSVLATGGAVNPTSTISALALRAATHLRDRFAEARVATGPLDLDLAG</sequence>
<evidence type="ECO:0000256" key="2">
    <source>
        <dbReference type="ARBA" id="ARBA00022630"/>
    </source>
</evidence>
<dbReference type="Pfam" id="PF00732">
    <property type="entry name" value="GMC_oxred_N"/>
    <property type="match status" value="1"/>
</dbReference>
<name>A0A7C5VVP4_THERO</name>
<organism evidence="7">
    <name type="scientific">Thermomicrobium roseum</name>
    <dbReference type="NCBI Taxonomy" id="500"/>
    <lineage>
        <taxon>Bacteria</taxon>
        <taxon>Pseudomonadati</taxon>
        <taxon>Thermomicrobiota</taxon>
        <taxon>Thermomicrobia</taxon>
        <taxon>Thermomicrobiales</taxon>
        <taxon>Thermomicrobiaceae</taxon>
        <taxon>Thermomicrobium</taxon>
    </lineage>
</organism>
<proteinExistence type="inferred from homology"/>
<dbReference type="EMBL" id="DRWX01000350">
    <property type="protein sequence ID" value="HHM97074.1"/>
    <property type="molecule type" value="Genomic_DNA"/>
</dbReference>
<protein>
    <submittedName>
        <fullName evidence="7">GMC family oxidoreductase</fullName>
    </submittedName>
</protein>
<evidence type="ECO:0000256" key="4">
    <source>
        <dbReference type="ARBA" id="ARBA00023002"/>
    </source>
</evidence>
<accession>A0A7C5VVP4</accession>
<dbReference type="Pfam" id="PF05199">
    <property type="entry name" value="GMC_oxred_C"/>
    <property type="match status" value="1"/>
</dbReference>
<dbReference type="PANTHER" id="PTHR46056:SF12">
    <property type="entry name" value="LONG-CHAIN-ALCOHOL OXIDASE"/>
    <property type="match status" value="1"/>
</dbReference>
<dbReference type="InterPro" id="IPR036188">
    <property type="entry name" value="FAD/NAD-bd_sf"/>
</dbReference>
<feature type="domain" description="Glucose-methanol-choline oxidoreductase N-terminal" evidence="5">
    <location>
        <begin position="16"/>
        <end position="315"/>
    </location>
</feature>